<keyword evidence="2" id="KW-0378">Hydrolase</keyword>
<dbReference type="Gene3D" id="3.30.70.1290">
    <property type="entry name" value="Transposase IS200-like"/>
    <property type="match status" value="1"/>
</dbReference>
<dbReference type="InterPro" id="IPR036515">
    <property type="entry name" value="Transposase_17_sf"/>
</dbReference>
<dbReference type="GO" id="GO:0043565">
    <property type="term" value="F:sequence-specific DNA binding"/>
    <property type="evidence" value="ECO:0007669"/>
    <property type="project" value="TreeGrafter"/>
</dbReference>
<dbReference type="GO" id="GO:0009035">
    <property type="term" value="F:type I site-specific deoxyribonuclease activity"/>
    <property type="evidence" value="ECO:0007669"/>
    <property type="project" value="UniProtKB-EC"/>
</dbReference>
<dbReference type="PANTHER" id="PTHR36966">
    <property type="entry name" value="REP-ASSOCIATED TYROSINE TRANSPOSASE"/>
    <property type="match status" value="1"/>
</dbReference>
<dbReference type="Proteomes" id="UP000503447">
    <property type="component" value="Chromosome"/>
</dbReference>
<evidence type="ECO:0000313" key="3">
    <source>
        <dbReference type="Proteomes" id="UP000503447"/>
    </source>
</evidence>
<dbReference type="InterPro" id="IPR002686">
    <property type="entry name" value="Transposase_17"/>
</dbReference>
<name>A0A6M5YXK2_9BACT</name>
<dbReference type="EC" id="3.1.21.3" evidence="2"/>
<feature type="domain" description="Transposase IS200-like" evidence="1">
    <location>
        <begin position="26"/>
        <end position="201"/>
    </location>
</feature>
<keyword evidence="3" id="KW-1185">Reference proteome</keyword>
<protein>
    <submittedName>
        <fullName evidence="2">Type I restriction-modification system, restriction subunit R</fullName>
        <ecNumber evidence="2">3.1.21.3</ecNumber>
    </submittedName>
</protein>
<dbReference type="GO" id="GO:0004803">
    <property type="term" value="F:transposase activity"/>
    <property type="evidence" value="ECO:0007669"/>
    <property type="project" value="InterPro"/>
</dbReference>
<dbReference type="InterPro" id="IPR052715">
    <property type="entry name" value="RAYT_transposase"/>
</dbReference>
<dbReference type="SMART" id="SM01321">
    <property type="entry name" value="Y1_Tnp"/>
    <property type="match status" value="1"/>
</dbReference>
<gene>
    <name evidence="2" type="ORF">FTUN_5795</name>
</gene>
<accession>A0A6M5YXK2</accession>
<reference evidence="3" key="1">
    <citation type="submission" date="2020-05" db="EMBL/GenBank/DDBJ databases">
        <title>Frigoriglobus tundricola gen. nov., sp. nov., a psychrotolerant cellulolytic planctomycete of the family Gemmataceae with two divergent copies of 16S rRNA gene.</title>
        <authorList>
            <person name="Kulichevskaya I.S."/>
            <person name="Ivanova A.A."/>
            <person name="Naumoff D.G."/>
            <person name="Beletsky A.V."/>
            <person name="Rijpstra W.I.C."/>
            <person name="Sinninghe Damste J.S."/>
            <person name="Mardanov A.V."/>
            <person name="Ravin N.V."/>
            <person name="Dedysh S.N."/>
        </authorList>
    </citation>
    <scope>NUCLEOTIDE SEQUENCE [LARGE SCALE GENOMIC DNA]</scope>
    <source>
        <strain evidence="3">PL17</strain>
    </source>
</reference>
<dbReference type="SUPFAM" id="SSF143422">
    <property type="entry name" value="Transposase IS200-like"/>
    <property type="match status" value="1"/>
</dbReference>
<dbReference type="GO" id="GO:0006313">
    <property type="term" value="P:DNA transposition"/>
    <property type="evidence" value="ECO:0007669"/>
    <property type="project" value="InterPro"/>
</dbReference>
<evidence type="ECO:0000313" key="2">
    <source>
        <dbReference type="EMBL" id="QJW98214.1"/>
    </source>
</evidence>
<dbReference type="Pfam" id="PF01797">
    <property type="entry name" value="Y1_Tnp"/>
    <property type="match status" value="1"/>
</dbReference>
<organism evidence="2 3">
    <name type="scientific">Frigoriglobus tundricola</name>
    <dbReference type="NCBI Taxonomy" id="2774151"/>
    <lineage>
        <taxon>Bacteria</taxon>
        <taxon>Pseudomonadati</taxon>
        <taxon>Planctomycetota</taxon>
        <taxon>Planctomycetia</taxon>
        <taxon>Gemmatales</taxon>
        <taxon>Gemmataceae</taxon>
        <taxon>Frigoriglobus</taxon>
    </lineage>
</organism>
<proteinExistence type="predicted"/>
<dbReference type="PANTHER" id="PTHR36966:SF1">
    <property type="entry name" value="REP-ASSOCIATED TYROSINE TRANSPOSASE"/>
    <property type="match status" value="1"/>
</dbReference>
<dbReference type="KEGG" id="ftj:FTUN_5795"/>
<dbReference type="RefSeq" id="WP_171473444.1">
    <property type="nucleotide sequence ID" value="NZ_CP053452.2"/>
</dbReference>
<sequence>MSELFRFFDPDEDVAVTARRLPHWAQAGALCFLTWRTWDSIPAPALDSWFRTRSSWLAGRNISPTDPHWRERVRGLTEPERCEFHRTVSTRWHELLDCCEGECVLRRPELAGIVAASIRYFDGDRYRVTDFVVMPNHVHLLVSFPSETQMLAQCESWKHYTAVRLNKALGRKGRFWQVDGFDHLVRSDQQFDVLRDYIATNPVRAKLRSGEFVHYALALDPFEVGDALRA</sequence>
<dbReference type="EMBL" id="CP053452">
    <property type="protein sequence ID" value="QJW98214.1"/>
    <property type="molecule type" value="Genomic_DNA"/>
</dbReference>
<dbReference type="AlphaFoldDB" id="A0A6M5YXK2"/>
<evidence type="ECO:0000259" key="1">
    <source>
        <dbReference type="SMART" id="SM01321"/>
    </source>
</evidence>